<name>A0A429Z2W0_9HYPH</name>
<evidence type="ECO:0000256" key="6">
    <source>
        <dbReference type="ARBA" id="ARBA00022777"/>
    </source>
</evidence>
<protein>
    <recommendedName>
        <fullName evidence="2">histidine kinase</fullName>
        <ecNumber evidence="2">2.7.13.3</ecNumber>
    </recommendedName>
</protein>
<evidence type="ECO:0000256" key="1">
    <source>
        <dbReference type="ARBA" id="ARBA00000085"/>
    </source>
</evidence>
<dbReference type="GO" id="GO:0004673">
    <property type="term" value="F:protein histidine kinase activity"/>
    <property type="evidence" value="ECO:0007669"/>
    <property type="project" value="UniProtKB-EC"/>
</dbReference>
<evidence type="ECO:0000259" key="10">
    <source>
        <dbReference type="SMART" id="SM00911"/>
    </source>
</evidence>
<evidence type="ECO:0000256" key="8">
    <source>
        <dbReference type="SAM" id="MobiDB-lite"/>
    </source>
</evidence>
<evidence type="ECO:0000313" key="11">
    <source>
        <dbReference type="EMBL" id="RST88039.1"/>
    </source>
</evidence>
<dbReference type="Proteomes" id="UP000278398">
    <property type="component" value="Unassembled WGS sequence"/>
</dbReference>
<dbReference type="GO" id="GO:0005524">
    <property type="term" value="F:ATP binding"/>
    <property type="evidence" value="ECO:0007669"/>
    <property type="project" value="UniProtKB-KW"/>
</dbReference>
<keyword evidence="9" id="KW-0472">Membrane</keyword>
<keyword evidence="4" id="KW-0808">Transferase</keyword>
<keyword evidence="7" id="KW-0067">ATP-binding</keyword>
<dbReference type="InterPro" id="IPR011102">
    <property type="entry name" value="Sig_transdc_His_kinase_HWE"/>
</dbReference>
<dbReference type="EMBL" id="RWKW01000005">
    <property type="protein sequence ID" value="RST88039.1"/>
    <property type="molecule type" value="Genomic_DNA"/>
</dbReference>
<evidence type="ECO:0000256" key="4">
    <source>
        <dbReference type="ARBA" id="ARBA00022679"/>
    </source>
</evidence>
<dbReference type="InterPro" id="IPR036890">
    <property type="entry name" value="HATPase_C_sf"/>
</dbReference>
<evidence type="ECO:0000256" key="5">
    <source>
        <dbReference type="ARBA" id="ARBA00022741"/>
    </source>
</evidence>
<keyword evidence="9" id="KW-1133">Transmembrane helix</keyword>
<sequence length="581" mass="62799">MRPLRPKRLLARHTSAPRTLKFHLIAFAAILVLPLFVIAALAVSWFAQAELAANESRLQRMAQDISASVDRDVIGWLTVLDTLATSELLKAGDLEGFHTRAKAALRNSDVHVILVAPDFQQLLNTRVPFGTPLPHVANSEGVESVFRTGLPHVSDVFVGKVSGEPVVNVELPVFAGDLVHQVLVITFSPSRIADIIGKEQLGTGWTVTVSDRKGSILAQRSDGDVSDEPPSVGQSPTSAGIIREADDDSTEWVEGYRWSSTTGWRTSVRVSRAVLDAPFWNSMSGLGALALVVGLASIALASVLARRMSLAMNKLRLAASDLAAGRAIEAARHPIAEANMVVDAIRQAANIISDRTQALEASEEQSRNQVEEIKLLMGELAHRNKNVMAVLQAIARQILRRSETLQDFQESFDARIASLVRSNDLLFGAAGTNGRLRDLVLRQLAPFVEPDAERVDIHGEDVILRTDAVQSLGLALHELATNATKYGALSDKQGRVTVSWQRIGETGLSLSWTEMDGPPVAEPTRSGFGQVVIERLTAQNLSGTVDYLFEPAGVIWRLRASNILVAAPEAASAPRPAPVES</sequence>
<reference evidence="11 12" key="1">
    <citation type="submission" date="2018-12" db="EMBL/GenBank/DDBJ databases">
        <title>Mesorhizobium carbonis sp. nov., isolated from coal mine water.</title>
        <authorList>
            <person name="Xin W."/>
            <person name="Xu Z."/>
            <person name="Xiang F."/>
            <person name="Zhang J."/>
            <person name="Xi L."/>
            <person name="Liu J."/>
        </authorList>
    </citation>
    <scope>NUCLEOTIDE SEQUENCE [LARGE SCALE GENOMIC DNA]</scope>
    <source>
        <strain evidence="11 12">B2.3</strain>
    </source>
</reference>
<evidence type="ECO:0000256" key="3">
    <source>
        <dbReference type="ARBA" id="ARBA00022553"/>
    </source>
</evidence>
<dbReference type="SMART" id="SM00911">
    <property type="entry name" value="HWE_HK"/>
    <property type="match status" value="1"/>
</dbReference>
<comment type="catalytic activity">
    <reaction evidence="1">
        <text>ATP + protein L-histidine = ADP + protein N-phospho-L-histidine.</text>
        <dbReference type="EC" id="2.7.13.3"/>
    </reaction>
</comment>
<evidence type="ECO:0000256" key="9">
    <source>
        <dbReference type="SAM" id="Phobius"/>
    </source>
</evidence>
<keyword evidence="6" id="KW-0418">Kinase</keyword>
<keyword evidence="9" id="KW-0812">Transmembrane</keyword>
<accession>A0A429Z2W0</accession>
<comment type="caution">
    <text evidence="11">The sequence shown here is derived from an EMBL/GenBank/DDBJ whole genome shotgun (WGS) entry which is preliminary data.</text>
</comment>
<gene>
    <name evidence="11" type="ORF">EJC49_02565</name>
</gene>
<keyword evidence="3" id="KW-0597">Phosphoprotein</keyword>
<keyword evidence="12" id="KW-1185">Reference proteome</keyword>
<organism evidence="11 12">
    <name type="scientific">Aquibium carbonis</name>
    <dbReference type="NCBI Taxonomy" id="2495581"/>
    <lineage>
        <taxon>Bacteria</taxon>
        <taxon>Pseudomonadati</taxon>
        <taxon>Pseudomonadota</taxon>
        <taxon>Alphaproteobacteria</taxon>
        <taxon>Hyphomicrobiales</taxon>
        <taxon>Phyllobacteriaceae</taxon>
        <taxon>Aquibium</taxon>
    </lineage>
</organism>
<evidence type="ECO:0000256" key="2">
    <source>
        <dbReference type="ARBA" id="ARBA00012438"/>
    </source>
</evidence>
<dbReference type="OrthoDB" id="341208at2"/>
<dbReference type="EC" id="2.7.13.3" evidence="2"/>
<feature type="region of interest" description="Disordered" evidence="8">
    <location>
        <begin position="220"/>
        <end position="239"/>
    </location>
</feature>
<dbReference type="PANTHER" id="PTHR41523:SF7">
    <property type="entry name" value="HISTIDINE KINASE"/>
    <property type="match status" value="1"/>
</dbReference>
<dbReference type="PANTHER" id="PTHR41523">
    <property type="entry name" value="TWO-COMPONENT SYSTEM SENSOR PROTEIN"/>
    <property type="match status" value="1"/>
</dbReference>
<evidence type="ECO:0000313" key="12">
    <source>
        <dbReference type="Proteomes" id="UP000278398"/>
    </source>
</evidence>
<evidence type="ECO:0000256" key="7">
    <source>
        <dbReference type="ARBA" id="ARBA00022840"/>
    </source>
</evidence>
<dbReference type="AlphaFoldDB" id="A0A429Z2W0"/>
<dbReference type="Gene3D" id="3.30.565.10">
    <property type="entry name" value="Histidine kinase-like ATPase, C-terminal domain"/>
    <property type="match status" value="1"/>
</dbReference>
<dbReference type="Pfam" id="PF07536">
    <property type="entry name" value="HWE_HK"/>
    <property type="match status" value="1"/>
</dbReference>
<keyword evidence="5" id="KW-0547">Nucleotide-binding</keyword>
<proteinExistence type="predicted"/>
<feature type="domain" description="Signal transduction histidine kinase HWE region" evidence="10">
    <location>
        <begin position="379"/>
        <end position="461"/>
    </location>
</feature>
<feature type="transmembrane region" description="Helical" evidence="9">
    <location>
        <begin position="279"/>
        <end position="305"/>
    </location>
</feature>